<dbReference type="EMBL" id="VULQ01000007">
    <property type="protein sequence ID" value="MSS78068.1"/>
    <property type="molecule type" value="Genomic_DNA"/>
</dbReference>
<dbReference type="InterPro" id="IPR011990">
    <property type="entry name" value="TPR-like_helical_dom_sf"/>
</dbReference>
<sequence>MNDYSFIGKEIKNIRKYQNMTQKELADSSNISEQTLRRCEQGKIDTKLTTLANILDALNISVRKLFLDTNGSKLHEINNLFIELNYNLNCNYLKKVSDIYENVKSIDLDKFAPYIQVEINANLKFYEALFLELCEKEYKLALVKYEESIEIYIKNYDINKFESFNYNQRSLHVLIKIADLMTKMNYNINKSNEILCFVYDILGDDSVTSNYLMYILAINNYMSKNYEKSLEYTIKGIDNSKRLFDMKYLDLLFHILSKIYYKIDKYGLAKHYEEKADILSKVICDSRDRLDYLDKHLESN</sequence>
<accession>A0A6N7VF35</accession>
<dbReference type="Proteomes" id="UP000441925">
    <property type="component" value="Unassembled WGS sequence"/>
</dbReference>
<dbReference type="CDD" id="cd00093">
    <property type="entry name" value="HTH_XRE"/>
    <property type="match status" value="1"/>
</dbReference>
<keyword evidence="1" id="KW-0238">DNA-binding</keyword>
<evidence type="ECO:0000313" key="3">
    <source>
        <dbReference type="EMBL" id="MSS78068.1"/>
    </source>
</evidence>
<keyword evidence="4" id="KW-1185">Reference proteome</keyword>
<dbReference type="PROSITE" id="PS50943">
    <property type="entry name" value="HTH_CROC1"/>
    <property type="match status" value="1"/>
</dbReference>
<proteinExistence type="predicted"/>
<dbReference type="Gene3D" id="1.25.40.10">
    <property type="entry name" value="Tetratricopeptide repeat domain"/>
    <property type="match status" value="1"/>
</dbReference>
<dbReference type="Pfam" id="PF01381">
    <property type="entry name" value="HTH_3"/>
    <property type="match status" value="1"/>
</dbReference>
<dbReference type="SUPFAM" id="SSF47413">
    <property type="entry name" value="lambda repressor-like DNA-binding domains"/>
    <property type="match status" value="1"/>
</dbReference>
<protein>
    <submittedName>
        <fullName evidence="3">Helix-turn-helix transcriptional regulator</fullName>
    </submittedName>
</protein>
<dbReference type="GO" id="GO:0003677">
    <property type="term" value="F:DNA binding"/>
    <property type="evidence" value="ECO:0007669"/>
    <property type="project" value="UniProtKB-KW"/>
</dbReference>
<organism evidence="3 4">
    <name type="scientific">Anaerococcus porci</name>
    <dbReference type="NCBI Taxonomy" id="2652269"/>
    <lineage>
        <taxon>Bacteria</taxon>
        <taxon>Bacillati</taxon>
        <taxon>Bacillota</taxon>
        <taxon>Tissierellia</taxon>
        <taxon>Tissierellales</taxon>
        <taxon>Peptoniphilaceae</taxon>
        <taxon>Anaerococcus</taxon>
    </lineage>
</organism>
<evidence type="ECO:0000256" key="1">
    <source>
        <dbReference type="ARBA" id="ARBA00023125"/>
    </source>
</evidence>
<dbReference type="PANTHER" id="PTHR46797:SF1">
    <property type="entry name" value="METHYLPHOSPHONATE SYNTHASE"/>
    <property type="match status" value="1"/>
</dbReference>
<feature type="domain" description="HTH cro/C1-type" evidence="2">
    <location>
        <begin position="11"/>
        <end position="65"/>
    </location>
</feature>
<dbReference type="SUPFAM" id="SSF48452">
    <property type="entry name" value="TPR-like"/>
    <property type="match status" value="1"/>
</dbReference>
<dbReference type="PANTHER" id="PTHR46797">
    <property type="entry name" value="HTH-TYPE TRANSCRIPTIONAL REGULATOR"/>
    <property type="match status" value="1"/>
</dbReference>
<dbReference type="InterPro" id="IPR001387">
    <property type="entry name" value="Cro/C1-type_HTH"/>
</dbReference>
<comment type="caution">
    <text evidence="3">The sequence shown here is derived from an EMBL/GenBank/DDBJ whole genome shotgun (WGS) entry which is preliminary data.</text>
</comment>
<dbReference type="AlphaFoldDB" id="A0A6N7VF35"/>
<name>A0A6N7VF35_9FIRM</name>
<evidence type="ECO:0000259" key="2">
    <source>
        <dbReference type="PROSITE" id="PS50943"/>
    </source>
</evidence>
<dbReference type="SMART" id="SM00530">
    <property type="entry name" value="HTH_XRE"/>
    <property type="match status" value="1"/>
</dbReference>
<dbReference type="GO" id="GO:0003700">
    <property type="term" value="F:DNA-binding transcription factor activity"/>
    <property type="evidence" value="ECO:0007669"/>
    <property type="project" value="TreeGrafter"/>
</dbReference>
<dbReference type="InterPro" id="IPR050807">
    <property type="entry name" value="TransReg_Diox_bact_type"/>
</dbReference>
<reference evidence="3 4" key="1">
    <citation type="submission" date="2019-08" db="EMBL/GenBank/DDBJ databases">
        <title>In-depth cultivation of the pig gut microbiome towards novel bacterial diversity and tailored functional studies.</title>
        <authorList>
            <person name="Wylensek D."/>
            <person name="Hitch T.C.A."/>
            <person name="Clavel T."/>
        </authorList>
    </citation>
    <scope>NUCLEOTIDE SEQUENCE [LARGE SCALE GENOMIC DNA]</scope>
    <source>
        <strain evidence="3 4">WCA-380-WT-2B</strain>
    </source>
</reference>
<dbReference type="GO" id="GO:0005829">
    <property type="term" value="C:cytosol"/>
    <property type="evidence" value="ECO:0007669"/>
    <property type="project" value="TreeGrafter"/>
</dbReference>
<dbReference type="InterPro" id="IPR010982">
    <property type="entry name" value="Lambda_DNA-bd_dom_sf"/>
</dbReference>
<gene>
    <name evidence="3" type="ORF">FYJ26_06595</name>
</gene>
<dbReference type="RefSeq" id="WP_154540837.1">
    <property type="nucleotide sequence ID" value="NZ_JAXDSU010000061.1"/>
</dbReference>
<evidence type="ECO:0000313" key="4">
    <source>
        <dbReference type="Proteomes" id="UP000441925"/>
    </source>
</evidence>